<dbReference type="AlphaFoldDB" id="A0A0C2N3V8"/>
<dbReference type="Gene3D" id="3.10.10.10">
    <property type="entry name" value="HIV Type 1 Reverse Transcriptase, subunit A, domain 1"/>
    <property type="match status" value="1"/>
</dbReference>
<dbReference type="Gene3D" id="3.30.70.270">
    <property type="match status" value="1"/>
</dbReference>
<evidence type="ECO:0000313" key="1">
    <source>
        <dbReference type="EMBL" id="KII74346.1"/>
    </source>
</evidence>
<evidence type="ECO:0008006" key="3">
    <source>
        <dbReference type="Google" id="ProtNLM"/>
    </source>
</evidence>
<keyword evidence="2" id="KW-1185">Reference proteome</keyword>
<evidence type="ECO:0000313" key="2">
    <source>
        <dbReference type="Proteomes" id="UP000031668"/>
    </source>
</evidence>
<proteinExistence type="predicted"/>
<dbReference type="InterPro" id="IPR043128">
    <property type="entry name" value="Rev_trsase/Diguanyl_cyclase"/>
</dbReference>
<gene>
    <name evidence="1" type="ORF">RF11_06494</name>
</gene>
<accession>A0A0C2N3V8</accession>
<comment type="caution">
    <text evidence="1">The sequence shown here is derived from an EMBL/GenBank/DDBJ whole genome shotgun (WGS) entry which is preliminary data.</text>
</comment>
<sequence length="327" mass="37747">MELRFEIIPIKYMTKNLEPVSMTIHNAITVDTESTSEIPELVDDIIKISWLLPLLDLKLANSLIHQTKKTSFSLGSEHSPYEIVEMRFSLTGRRRTFQRLMNVLFRRIPFVCVYLDDIIAFQIRAFEQVKHLFKVIEALIDAVLTLKEDKSIYFQAQFLEHQYATKECEVVTDAGNTAICAILEPEFCFSCYASRSCFGIAYALKQFPPFLVGKKFSLFCHNEPLIWALNNISGNRRDCTIPISCVLDFMTISGKSKTAANMKKHYYDSMMQAGEMELLRGLRSSGLNSENYFENNIDCEKKEVDHSTITNWCFPKRIVIEKTDMLY</sequence>
<name>A0A0C2N3V8_THEKT</name>
<reference evidence="1 2" key="1">
    <citation type="journal article" date="2014" name="Genome Biol. Evol.">
        <title>The genome of the myxosporean Thelohanellus kitauei shows adaptations to nutrient acquisition within its fish host.</title>
        <authorList>
            <person name="Yang Y."/>
            <person name="Xiong J."/>
            <person name="Zhou Z."/>
            <person name="Huo F."/>
            <person name="Miao W."/>
            <person name="Ran C."/>
            <person name="Liu Y."/>
            <person name="Zhang J."/>
            <person name="Feng J."/>
            <person name="Wang M."/>
            <person name="Wang M."/>
            <person name="Wang L."/>
            <person name="Yao B."/>
        </authorList>
    </citation>
    <scope>NUCLEOTIDE SEQUENCE [LARGE SCALE GENOMIC DNA]</scope>
    <source>
        <strain evidence="1">Wuqing</strain>
    </source>
</reference>
<dbReference type="InterPro" id="IPR043502">
    <property type="entry name" value="DNA/RNA_pol_sf"/>
</dbReference>
<organism evidence="1 2">
    <name type="scientific">Thelohanellus kitauei</name>
    <name type="common">Myxosporean</name>
    <dbReference type="NCBI Taxonomy" id="669202"/>
    <lineage>
        <taxon>Eukaryota</taxon>
        <taxon>Metazoa</taxon>
        <taxon>Cnidaria</taxon>
        <taxon>Myxozoa</taxon>
        <taxon>Myxosporea</taxon>
        <taxon>Bivalvulida</taxon>
        <taxon>Platysporina</taxon>
        <taxon>Myxobolidae</taxon>
        <taxon>Thelohanellus</taxon>
    </lineage>
</organism>
<protein>
    <recommendedName>
        <fullName evidence="3">Reverse transcriptase domain-containing protein</fullName>
    </recommendedName>
</protein>
<dbReference type="Proteomes" id="UP000031668">
    <property type="component" value="Unassembled WGS sequence"/>
</dbReference>
<dbReference type="EMBL" id="JWZT01000443">
    <property type="protein sequence ID" value="KII74346.1"/>
    <property type="molecule type" value="Genomic_DNA"/>
</dbReference>
<dbReference type="SUPFAM" id="SSF56672">
    <property type="entry name" value="DNA/RNA polymerases"/>
    <property type="match status" value="1"/>
</dbReference>